<dbReference type="AlphaFoldDB" id="A0A164TCV6"/>
<evidence type="ECO:0000313" key="6">
    <source>
        <dbReference type="EMBL" id="KZM87366.1"/>
    </source>
</evidence>
<dbReference type="GO" id="GO:0008104">
    <property type="term" value="P:intracellular protein localization"/>
    <property type="evidence" value="ECO:0007669"/>
    <property type="project" value="TreeGrafter"/>
</dbReference>
<evidence type="ECO:0000256" key="4">
    <source>
        <dbReference type="SAM" id="MobiDB-lite"/>
    </source>
</evidence>
<dbReference type="STRING" id="79200.A0A164TCV6"/>
<dbReference type="SUPFAM" id="SSF74788">
    <property type="entry name" value="Cullin repeat-like"/>
    <property type="match status" value="1"/>
</dbReference>
<dbReference type="EMBL" id="LNRQ01000007">
    <property type="protein sequence ID" value="KZM87366.1"/>
    <property type="molecule type" value="Genomic_DNA"/>
</dbReference>
<dbReference type="GO" id="GO:0006887">
    <property type="term" value="P:exocytosis"/>
    <property type="evidence" value="ECO:0007669"/>
    <property type="project" value="UniProtKB-KW"/>
</dbReference>
<dbReference type="InterPro" id="IPR042561">
    <property type="entry name" value="Exo84_C_1"/>
</dbReference>
<dbReference type="PANTHER" id="PTHR21426">
    <property type="entry name" value="EXOCYST COMPLEX COMPONENT 8"/>
    <property type="match status" value="1"/>
</dbReference>
<dbReference type="GO" id="GO:0006893">
    <property type="term" value="P:Golgi to plasma membrane transport"/>
    <property type="evidence" value="ECO:0007669"/>
    <property type="project" value="TreeGrafter"/>
</dbReference>
<accession>A0A164TCV6</accession>
<dbReference type="OMA" id="EMCEDIG"/>
<dbReference type="InterPro" id="IPR042560">
    <property type="entry name" value="Exo84_C_2"/>
</dbReference>
<dbReference type="Gramene" id="KZM87366">
    <property type="protein sequence ID" value="KZM87366"/>
    <property type="gene ID" value="DCAR_024500"/>
</dbReference>
<keyword evidence="2" id="KW-0813">Transport</keyword>
<dbReference type="Gene3D" id="1.20.58.1220">
    <property type="entry name" value="Exo84p, C-terminal helical domain"/>
    <property type="match status" value="1"/>
</dbReference>
<comment type="caution">
    <text evidence="6">The sequence shown here is derived from an EMBL/GenBank/DDBJ whole genome shotgun (WGS) entry which is preliminary data.</text>
</comment>
<evidence type="ECO:0000259" key="5">
    <source>
        <dbReference type="Pfam" id="PF16528"/>
    </source>
</evidence>
<dbReference type="GO" id="GO:0000145">
    <property type="term" value="C:exocyst"/>
    <property type="evidence" value="ECO:0007669"/>
    <property type="project" value="InterPro"/>
</dbReference>
<evidence type="ECO:0000256" key="3">
    <source>
        <dbReference type="ARBA" id="ARBA00022483"/>
    </source>
</evidence>
<reference evidence="6" key="1">
    <citation type="journal article" date="2016" name="Nat. Genet.">
        <title>A high-quality carrot genome assembly provides new insights into carotenoid accumulation and asterid genome evolution.</title>
        <authorList>
            <person name="Iorizzo M."/>
            <person name="Ellison S."/>
            <person name="Senalik D."/>
            <person name="Zeng P."/>
            <person name="Satapoomin P."/>
            <person name="Huang J."/>
            <person name="Bowman M."/>
            <person name="Iovene M."/>
            <person name="Sanseverino W."/>
            <person name="Cavagnaro P."/>
            <person name="Yildiz M."/>
            <person name="Macko-Podgorni A."/>
            <person name="Moranska E."/>
            <person name="Grzebelus E."/>
            <person name="Grzebelus D."/>
            <person name="Ashrafi H."/>
            <person name="Zheng Z."/>
            <person name="Cheng S."/>
            <person name="Spooner D."/>
            <person name="Van Deynze A."/>
            <person name="Simon P."/>
        </authorList>
    </citation>
    <scope>NUCLEOTIDE SEQUENCE [LARGE SCALE GENOMIC DNA]</scope>
    <source>
        <tissue evidence="6">Leaf</tissue>
    </source>
</reference>
<dbReference type="FunFam" id="1.20.58.1220:FF:000001">
    <property type="entry name" value="Exocyst complex component EXO84B"/>
    <property type="match status" value="1"/>
</dbReference>
<gene>
    <name evidence="6" type="ORF">DCAR_024500</name>
</gene>
<dbReference type="PANTHER" id="PTHR21426:SF15">
    <property type="entry name" value="EXOCYST COMPLEX COMPONENT EXO84A"/>
    <property type="match status" value="1"/>
</dbReference>
<feature type="region of interest" description="Disordered" evidence="4">
    <location>
        <begin position="1"/>
        <end position="65"/>
    </location>
</feature>
<comment type="similarity">
    <text evidence="1">Belongs to the EXO84 family.</text>
</comment>
<dbReference type="InterPro" id="IPR032403">
    <property type="entry name" value="Exo84_C"/>
</dbReference>
<proteinExistence type="inferred from homology"/>
<dbReference type="Pfam" id="PF08700">
    <property type="entry name" value="VPS51_Exo84_N"/>
    <property type="match status" value="1"/>
</dbReference>
<evidence type="ECO:0000256" key="2">
    <source>
        <dbReference type="ARBA" id="ARBA00022448"/>
    </source>
</evidence>
<evidence type="ECO:0000256" key="1">
    <source>
        <dbReference type="ARBA" id="ARBA00007210"/>
    </source>
</evidence>
<organism evidence="6">
    <name type="scientific">Daucus carota subsp. sativus</name>
    <name type="common">Carrot</name>
    <dbReference type="NCBI Taxonomy" id="79200"/>
    <lineage>
        <taxon>Eukaryota</taxon>
        <taxon>Viridiplantae</taxon>
        <taxon>Streptophyta</taxon>
        <taxon>Embryophyta</taxon>
        <taxon>Tracheophyta</taxon>
        <taxon>Spermatophyta</taxon>
        <taxon>Magnoliopsida</taxon>
        <taxon>eudicotyledons</taxon>
        <taxon>Gunneridae</taxon>
        <taxon>Pentapetalae</taxon>
        <taxon>asterids</taxon>
        <taxon>campanulids</taxon>
        <taxon>Apiales</taxon>
        <taxon>Apiaceae</taxon>
        <taxon>Apioideae</taxon>
        <taxon>Scandiceae</taxon>
        <taxon>Daucinae</taxon>
        <taxon>Daucus</taxon>
        <taxon>Daucus sect. Daucus</taxon>
    </lineage>
</organism>
<dbReference type="Gene3D" id="1.20.58.1210">
    <property type="entry name" value="Exo84p, N-terminal helical domain"/>
    <property type="match status" value="1"/>
</dbReference>
<dbReference type="Pfam" id="PF16528">
    <property type="entry name" value="Exo84_C"/>
    <property type="match status" value="1"/>
</dbReference>
<protein>
    <recommendedName>
        <fullName evidence="5">Exocyst component Exo84 C-terminal domain-containing protein</fullName>
    </recommendedName>
</protein>
<dbReference type="InterPro" id="IPR016159">
    <property type="entry name" value="Cullin_repeat-like_dom_sf"/>
</dbReference>
<sequence>MHHIAPPVMRDRHKKDKIHISGPTGLRHKSKAKSKHSPSPVSSLGRTGSKNVVPSLGDATELGGSEPTLSEKLKVFKASGFDPEEFLTSKCRNMSEKEVKNVCLYLVDLKKASAEEMRKSVYANYPSFIRTSREICDLEGQLLDLRNLLSSRAVLVNGLTDGIRIDSFSSHQKGSVKVEDVNLDDLEPTNQEKWLAEFMEALEVLLAERRIDEALDALEEGEKIAEEDNKYQSLTSNAMLQLQNNIIEQRQKLADSLVESASHPSATRVELRASVQALKRLGDGSRAHSLLLRSHHRKLQHYVRDLHPAAPSLGVIYITALSQITFSALAQAASDSLSIFGDEPCYTSELVTWAANQTESFALLVKKHFLASPASSGSLRIVSECVQVCLGHCSVLEDRGMALSPVLLKICNPCVEQAFVASIKRIEQSTAAVAASDDWSLNYPPIGSRSFSASSLTSVVSQPKLSSSGHRFNSMTQEICEDVGSLENLHLANQALESLFQLFNTYINMLINALPNSTETENLEGTGRLVQIAETEEQQVALLANSVVLADELLPPALSKLSSLSQTDDGSRRGSDRQRELKKRLQRLVDQLRDSFCRQHALDLIFNEDGSVRLCADMYLSMDGRAEEPNWFPSPIYQDLFGKLTRVANIASDVFVGKDRFATILLMRLTETVILWLSNEQAFWDEIEGGQKSLGPYGLQQFYLDMQFVILFASRGRYLSRNLHQVIKNIIGRAIEAVAATKIDPYRDYEARNITVMASETMGNLNRRANKLWAMVIGLKAASGERGNKIELETKSADVVRKWDDWPWFVDNHYSRVVQKL</sequence>
<dbReference type="InterPro" id="IPR033961">
    <property type="entry name" value="Exo84"/>
</dbReference>
<feature type="domain" description="Exocyst component Exo84 C-terminal" evidence="5">
    <location>
        <begin position="193"/>
        <end position="403"/>
    </location>
</feature>
<keyword evidence="3" id="KW-0268">Exocytosis</keyword>
<feature type="compositionally biased region" description="Basic residues" evidence="4">
    <location>
        <begin position="26"/>
        <end position="36"/>
    </location>
</feature>
<name>A0A164TCV6_DAUCS</name>